<feature type="compositionally biased region" description="Polar residues" evidence="1">
    <location>
        <begin position="234"/>
        <end position="243"/>
    </location>
</feature>
<gene>
    <name evidence="2" type="ORF">D9619_011319</name>
</gene>
<organism evidence="2 3">
    <name type="scientific">Psilocybe cf. subviscida</name>
    <dbReference type="NCBI Taxonomy" id="2480587"/>
    <lineage>
        <taxon>Eukaryota</taxon>
        <taxon>Fungi</taxon>
        <taxon>Dikarya</taxon>
        <taxon>Basidiomycota</taxon>
        <taxon>Agaricomycotina</taxon>
        <taxon>Agaricomycetes</taxon>
        <taxon>Agaricomycetidae</taxon>
        <taxon>Agaricales</taxon>
        <taxon>Agaricineae</taxon>
        <taxon>Strophariaceae</taxon>
        <taxon>Psilocybe</taxon>
    </lineage>
</organism>
<keyword evidence="3" id="KW-1185">Reference proteome</keyword>
<comment type="caution">
    <text evidence="2">The sequence shown here is derived from an EMBL/GenBank/DDBJ whole genome shotgun (WGS) entry which is preliminary data.</text>
</comment>
<dbReference type="Proteomes" id="UP000567179">
    <property type="component" value="Unassembled WGS sequence"/>
</dbReference>
<sequence>MGLAPYPLYSQSPLYDDDGQHSAAYCKSPSPVSSPMSRAGTVYVESEVENELIVVPLAAQAHSNALGEMGGKLPAARNQAEKYDLLSRSTSTYTRPGAQRSATVLTRQELFRPAGYTSAAPWLRSDQSQQPLPSDDSHSYPFLQRERERATTGSISDITGTRGQVVLELSRDGTIHLPNPYGHPPPSHNAKSYQTGALPHQVHEHSPEIWPTFSSSLCLSPNEHLFRGAPCLGASQQRQSPGTQLGPRHKE</sequence>
<dbReference type="AlphaFoldDB" id="A0A8H5BJM1"/>
<evidence type="ECO:0000256" key="1">
    <source>
        <dbReference type="SAM" id="MobiDB-lite"/>
    </source>
</evidence>
<evidence type="ECO:0000313" key="3">
    <source>
        <dbReference type="Proteomes" id="UP000567179"/>
    </source>
</evidence>
<name>A0A8H5BJM1_9AGAR</name>
<evidence type="ECO:0000313" key="2">
    <source>
        <dbReference type="EMBL" id="KAF5324339.1"/>
    </source>
</evidence>
<protein>
    <submittedName>
        <fullName evidence="2">Uncharacterized protein</fullName>
    </submittedName>
</protein>
<reference evidence="2 3" key="1">
    <citation type="journal article" date="2020" name="ISME J.">
        <title>Uncovering the hidden diversity of litter-decomposition mechanisms in mushroom-forming fungi.</title>
        <authorList>
            <person name="Floudas D."/>
            <person name="Bentzer J."/>
            <person name="Ahren D."/>
            <person name="Johansson T."/>
            <person name="Persson P."/>
            <person name="Tunlid A."/>
        </authorList>
    </citation>
    <scope>NUCLEOTIDE SEQUENCE [LARGE SCALE GENOMIC DNA]</scope>
    <source>
        <strain evidence="2 3">CBS 101986</strain>
    </source>
</reference>
<feature type="region of interest" description="Disordered" evidence="1">
    <location>
        <begin position="231"/>
        <end position="251"/>
    </location>
</feature>
<accession>A0A8H5BJM1</accession>
<dbReference type="EMBL" id="JAACJJ010000016">
    <property type="protein sequence ID" value="KAF5324339.1"/>
    <property type="molecule type" value="Genomic_DNA"/>
</dbReference>
<proteinExistence type="predicted"/>